<gene>
    <name evidence="6" type="ORF">Y919_00820</name>
</gene>
<dbReference type="PANTHER" id="PTHR32114">
    <property type="entry name" value="ABC TRANSPORTER ABCH.3"/>
    <property type="match status" value="1"/>
</dbReference>
<organism evidence="6 7">
    <name type="scientific">Caloranaerobacter azorensis H53214</name>
    <dbReference type="NCBI Taxonomy" id="1156417"/>
    <lineage>
        <taxon>Bacteria</taxon>
        <taxon>Bacillati</taxon>
        <taxon>Bacillota</taxon>
        <taxon>Tissierellia</taxon>
        <taxon>Tissierellales</taxon>
        <taxon>Thermohalobacteraceae</taxon>
        <taxon>Caloranaerobacter</taxon>
    </lineage>
</organism>
<feature type="coiled-coil region" evidence="4">
    <location>
        <begin position="970"/>
        <end position="1014"/>
    </location>
</feature>
<accession>A0A096CXK9</accession>
<dbReference type="InterPro" id="IPR027417">
    <property type="entry name" value="P-loop_NTPase"/>
</dbReference>
<feature type="coiled-coil region" evidence="4">
    <location>
        <begin position="189"/>
        <end position="329"/>
    </location>
</feature>
<evidence type="ECO:0000259" key="5">
    <source>
        <dbReference type="Pfam" id="PF13476"/>
    </source>
</evidence>
<feature type="coiled-coil region" evidence="4">
    <location>
        <begin position="354"/>
        <end position="568"/>
    </location>
</feature>
<evidence type="ECO:0000313" key="6">
    <source>
        <dbReference type="EMBL" id="KGG81329.1"/>
    </source>
</evidence>
<dbReference type="Proteomes" id="UP000029622">
    <property type="component" value="Unassembled WGS sequence"/>
</dbReference>
<keyword evidence="4" id="KW-0175">Coiled coil</keyword>
<feature type="domain" description="Rad50/SbcC-type AAA" evidence="5">
    <location>
        <begin position="6"/>
        <end position="247"/>
    </location>
</feature>
<dbReference type="RefSeq" id="WP_035161415.1">
    <property type="nucleotide sequence ID" value="NZ_AZTB01000002.1"/>
</dbReference>
<dbReference type="Gene3D" id="3.40.50.300">
    <property type="entry name" value="P-loop containing nucleotide triphosphate hydrolases"/>
    <property type="match status" value="2"/>
</dbReference>
<dbReference type="STRING" id="1156417.Y919_00820"/>
<dbReference type="InterPro" id="IPR038729">
    <property type="entry name" value="Rad50/SbcC_AAA"/>
</dbReference>
<dbReference type="AlphaFoldDB" id="A0A096CXK9"/>
<evidence type="ECO:0000313" key="7">
    <source>
        <dbReference type="Proteomes" id="UP000029622"/>
    </source>
</evidence>
<dbReference type="Pfam" id="PF13476">
    <property type="entry name" value="AAA_23"/>
    <property type="match status" value="1"/>
</dbReference>
<feature type="coiled-coil region" evidence="4">
    <location>
        <begin position="918"/>
        <end position="945"/>
    </location>
</feature>
<evidence type="ECO:0000256" key="4">
    <source>
        <dbReference type="SAM" id="Coils"/>
    </source>
</evidence>
<comment type="similarity">
    <text evidence="1">Belongs to the SMC family. SbcC subfamily.</text>
</comment>
<sequence>MKPILLKISGLNSFVEEQIIDFSKLTEKGLFGIFGPTGSGKSTILDAITIALYGQVSRGTKEFINTDCKKLNVSFIFEVGLGQSRKQVKVERQLKKSDSGTRTTLARLSYLDENGNETNIIDKVSDINEEIIKLIGLNHSDFIRSVVLPQGRFSEFLKLTGSERRNMLERILGLGKYGTGLINKVKEVKRKEEAKLNVIQGQLNKYENVSEENLKLLKEELKVIEKEEIELKIENEKLDKEYEKLSKIWDLQIDLKKYKEIRERLELEKRDIEIKREKYLKGKKAQGLKPYINNLDKTLEEINKNEQELKKVELSLQSILREKEILERKYTEISLMKDNKLPSLIEKETELKNAVKLHKRNEELILERNKLREEYSKLKKVFDSCEKALEDLKLKEKQKNKELIKIEEKMSIIKIGSEFRDKVIKGLELEKKYLDLSEKINQLEEKGEKLKDTTALNQDKLKEIEKLLNEKKEIYKIYENKSKELESNRPKDPKSLLEDGKKIESLQNKYNEIKENKQKKEKVLKELNELKKQRRKIEKSLKAFKEELDLVNRKIDNLKKEIDKLELINHMNNIVVNLKEGEPCPVCGSLHHPRKADVVDTFEIENIQKNKLELEKRERELNLKIESLNSEVYKIIAKEENLTEEVQKLDELIKDVDLETIKQEIENHKRELEKNEAYLDKWNKEYEEYRKKTDELKESLGRFEREKAVLLETIRKDNEAIKENLKELEANKEECNRVREKYNKVKDTLEIESFISAFEEIKKKDLEYEKLEARVKEIRESLKIIADEMKKLNDKLVRINNEMNLIMENGKNLTSIIEENEIKIKTVSPNKNPLLYLEEVKKLKEDIIRKEEETRNDLKNREKTLKDLQISKEGLLKTINTLKDSENNIKKELVVIMGNLGFENIDEIRASYIDRDVLEQLEKEINDYDDEVKKVNDNIKRIETRLNGEILTEDNWNIFIENRKKKKEAHSEIKERLGMKKEKIRKMEKDIIEVKKLEKQLKDILKKVDMLNEISDLIKGNKFVEYVAISHLKYIAREASKRLMDITNNRYSLELDSKGNFVICDNYNGGVKRDVNTLSGGETFITSLSLALALSTQIQLKGNTSIEFFFLDEGFGTLDSSVLDVVMTSLEKLQKEKLSVGIISHVDELKDRVPVKLIVEPAISGVSGTKVRIEYS</sequence>
<dbReference type="Pfam" id="PF13558">
    <property type="entry name" value="SbcC_Walker_B"/>
    <property type="match status" value="1"/>
</dbReference>
<proteinExistence type="inferred from homology"/>
<feature type="coiled-coil region" evidence="4">
    <location>
        <begin position="837"/>
        <end position="871"/>
    </location>
</feature>
<comment type="subunit">
    <text evidence="2">Heterodimer of SbcC and SbcD.</text>
</comment>
<dbReference type="PANTHER" id="PTHR32114:SF2">
    <property type="entry name" value="ABC TRANSPORTER ABCH.3"/>
    <property type="match status" value="1"/>
</dbReference>
<evidence type="ECO:0000256" key="2">
    <source>
        <dbReference type="ARBA" id="ARBA00011322"/>
    </source>
</evidence>
<evidence type="ECO:0000256" key="3">
    <source>
        <dbReference type="ARBA" id="ARBA00013368"/>
    </source>
</evidence>
<feature type="coiled-coil region" evidence="4">
    <location>
        <begin position="604"/>
        <end position="809"/>
    </location>
</feature>
<dbReference type="EMBL" id="AZTB01000002">
    <property type="protein sequence ID" value="KGG81329.1"/>
    <property type="molecule type" value="Genomic_DNA"/>
</dbReference>
<reference evidence="6 7" key="1">
    <citation type="submission" date="2013-12" db="EMBL/GenBank/DDBJ databases">
        <title>Draft genome sequence of Caloranaerobacter sp. H53214.</title>
        <authorList>
            <person name="Jiang L.J."/>
            <person name="Shao Z.Z."/>
            <person name="Long M.N."/>
        </authorList>
    </citation>
    <scope>NUCLEOTIDE SEQUENCE [LARGE SCALE GENOMIC DNA]</scope>
    <source>
        <strain evidence="6 7">H53214</strain>
    </source>
</reference>
<comment type="caution">
    <text evidence="6">The sequence shown here is derived from an EMBL/GenBank/DDBJ whole genome shotgun (WGS) entry which is preliminary data.</text>
</comment>
<name>A0A096CXK9_9FIRM</name>
<evidence type="ECO:0000256" key="1">
    <source>
        <dbReference type="ARBA" id="ARBA00006930"/>
    </source>
</evidence>
<protein>
    <recommendedName>
        <fullName evidence="3">Nuclease SbcCD subunit C</fullName>
    </recommendedName>
</protein>
<dbReference type="SUPFAM" id="SSF52540">
    <property type="entry name" value="P-loop containing nucleoside triphosphate hydrolases"/>
    <property type="match status" value="2"/>
</dbReference>